<reference evidence="1 2" key="2">
    <citation type="journal article" date="2021" name="Int. J. Syst. Evol. Microbiol.">
        <title>Roseibium litorale sp. nov., isolated from a tidal flat sediment and proposal for the reclassification of Labrenzia polysiphoniae as Roseibium polysiphoniae comb. nov.</title>
        <authorList>
            <person name="Liu Y."/>
            <person name="Pei T."/>
            <person name="Du J."/>
            <person name="Chao M."/>
            <person name="Deng M.R."/>
            <person name="Zhu H."/>
        </authorList>
    </citation>
    <scope>NUCLEOTIDE SEQUENCE [LARGE SCALE GENOMIC DNA]</scope>
    <source>
        <strain evidence="1 2">4C16A</strain>
    </source>
</reference>
<keyword evidence="2" id="KW-1185">Reference proteome</keyword>
<accession>A0ABR9CPL8</accession>
<name>A0ABR9CPL8_9HYPH</name>
<sequence>MFNRLFALAFLVLVLGSPVAGLMSLINLPQAHAASGQNKAICLAAGVSCGQGYVLLPAIGRF</sequence>
<dbReference type="Proteomes" id="UP000632063">
    <property type="component" value="Unassembled WGS sequence"/>
</dbReference>
<protein>
    <submittedName>
        <fullName evidence="1">Sugar transporter</fullName>
    </submittedName>
</protein>
<dbReference type="EMBL" id="JACYXI010000009">
    <property type="protein sequence ID" value="MBD8892804.1"/>
    <property type="molecule type" value="Genomic_DNA"/>
</dbReference>
<gene>
    <name evidence="1" type="ORF">IG616_14775</name>
</gene>
<keyword evidence="1" id="KW-0762">Sugar transport</keyword>
<organism evidence="1 2">
    <name type="scientific">Roseibium litorale</name>
    <dbReference type="NCBI Taxonomy" id="2803841"/>
    <lineage>
        <taxon>Bacteria</taxon>
        <taxon>Pseudomonadati</taxon>
        <taxon>Pseudomonadota</taxon>
        <taxon>Alphaproteobacteria</taxon>
        <taxon>Hyphomicrobiales</taxon>
        <taxon>Stappiaceae</taxon>
        <taxon>Roseibium</taxon>
    </lineage>
</organism>
<evidence type="ECO:0000313" key="1">
    <source>
        <dbReference type="EMBL" id="MBD8892804.1"/>
    </source>
</evidence>
<keyword evidence="1" id="KW-0813">Transport</keyword>
<comment type="caution">
    <text evidence="1">The sequence shown here is derived from an EMBL/GenBank/DDBJ whole genome shotgun (WGS) entry which is preliminary data.</text>
</comment>
<evidence type="ECO:0000313" key="2">
    <source>
        <dbReference type="Proteomes" id="UP000632063"/>
    </source>
</evidence>
<dbReference type="RefSeq" id="WP_192148926.1">
    <property type="nucleotide sequence ID" value="NZ_JACYXI010000009.1"/>
</dbReference>
<reference evidence="2" key="1">
    <citation type="submission" date="2020-09" db="EMBL/GenBank/DDBJ databases">
        <title>The genome sequence of strain Labrenzia suaedae 4C16A.</title>
        <authorList>
            <person name="Liu Y."/>
        </authorList>
    </citation>
    <scope>NUCLEOTIDE SEQUENCE [LARGE SCALE GENOMIC DNA]</scope>
    <source>
        <strain evidence="2">4C16A</strain>
    </source>
</reference>
<proteinExistence type="predicted"/>